<reference evidence="2 3" key="2">
    <citation type="submission" date="2024-10" db="EMBL/GenBank/DDBJ databases">
        <authorList>
            <person name="Ryan C."/>
        </authorList>
    </citation>
    <scope>NUCLEOTIDE SEQUENCE [LARGE SCALE GENOMIC DNA]</scope>
</reference>
<gene>
    <name evidence="2" type="ORF">URODEC1_LOCUS7983</name>
</gene>
<protein>
    <submittedName>
        <fullName evidence="2">Uncharacterized protein</fullName>
    </submittedName>
</protein>
<evidence type="ECO:0000313" key="2">
    <source>
        <dbReference type="EMBL" id="CAL4898927.1"/>
    </source>
</evidence>
<keyword evidence="1" id="KW-0175">Coiled coil</keyword>
<accession>A0ABC8VYF1</accession>
<evidence type="ECO:0000313" key="3">
    <source>
        <dbReference type="Proteomes" id="UP001497457"/>
    </source>
</evidence>
<reference evidence="3" key="1">
    <citation type="submission" date="2024-06" db="EMBL/GenBank/DDBJ databases">
        <authorList>
            <person name="Ryan C."/>
        </authorList>
    </citation>
    <scope>NUCLEOTIDE SEQUENCE [LARGE SCALE GENOMIC DNA]</scope>
</reference>
<sequence length="293" mass="33432">MSAWWWYCRSQEFERQKTRLSNENRELSSQVSTLRNKVLGLEHEKTRVFNENRQLQSQVSTLGCKVVDLQRQTTKLSDELEKQRDNTRKAGLLFMDAADTYQQVAKKQIRAKMEELEDTKKAGLLLMNAADTYQEVAKKKTKAKEEELEDMKAAVQVLMTAADTYQQEAKKQIKEKVEELKTLGAQKAEMDARAASLEAELNAALSKIPGMEVDLDKVKVENNNMRSEVERLMMELGVLAEVKEAAAKAFDAEKAKIKKDLEDLRTMVEEFQASNGLTKGENGNFRSEIWAVE</sequence>
<proteinExistence type="predicted"/>
<feature type="coiled-coil region" evidence="1">
    <location>
        <begin position="10"/>
        <end position="86"/>
    </location>
</feature>
<keyword evidence="3" id="KW-1185">Reference proteome</keyword>
<dbReference type="Proteomes" id="UP001497457">
    <property type="component" value="Chromosome 11b"/>
</dbReference>
<dbReference type="EMBL" id="OZ075121">
    <property type="protein sequence ID" value="CAL4898927.1"/>
    <property type="molecule type" value="Genomic_DNA"/>
</dbReference>
<feature type="coiled-coil region" evidence="1">
    <location>
        <begin position="126"/>
        <end position="274"/>
    </location>
</feature>
<name>A0ABC8VYF1_9POAL</name>
<organism evidence="2 3">
    <name type="scientific">Urochloa decumbens</name>
    <dbReference type="NCBI Taxonomy" id="240449"/>
    <lineage>
        <taxon>Eukaryota</taxon>
        <taxon>Viridiplantae</taxon>
        <taxon>Streptophyta</taxon>
        <taxon>Embryophyta</taxon>
        <taxon>Tracheophyta</taxon>
        <taxon>Spermatophyta</taxon>
        <taxon>Magnoliopsida</taxon>
        <taxon>Liliopsida</taxon>
        <taxon>Poales</taxon>
        <taxon>Poaceae</taxon>
        <taxon>PACMAD clade</taxon>
        <taxon>Panicoideae</taxon>
        <taxon>Panicodae</taxon>
        <taxon>Paniceae</taxon>
        <taxon>Melinidinae</taxon>
        <taxon>Urochloa</taxon>
    </lineage>
</organism>
<evidence type="ECO:0000256" key="1">
    <source>
        <dbReference type="SAM" id="Coils"/>
    </source>
</evidence>
<dbReference type="AlphaFoldDB" id="A0ABC8VYF1"/>